<dbReference type="EMBL" id="FMAE01000013">
    <property type="protein sequence ID" value="SCB50793.1"/>
    <property type="molecule type" value="Genomic_DNA"/>
</dbReference>
<name>A0A1C3XEV2_9BRAD</name>
<accession>A0A1C3XEV2</accession>
<gene>
    <name evidence="1" type="ORF">GA0061099_101328</name>
</gene>
<sequence>MKLQPEQHGSARPPPFDVEGVSVDARLAVHAQATVTVMPLSAAELRIIQLAFFLPKVVKKFRQGTQGAVVSRIVNGTRVGRLGRRRPSTPSLCARHDELCLVGKRSGRLLAINRISVPIIRAHAASTWVGKCIASRYRQWNIAS</sequence>
<proteinExistence type="predicted"/>
<evidence type="ECO:0000313" key="1">
    <source>
        <dbReference type="EMBL" id="SCB50793.1"/>
    </source>
</evidence>
<evidence type="ECO:0000313" key="2">
    <source>
        <dbReference type="Proteomes" id="UP000183174"/>
    </source>
</evidence>
<organism evidence="1 2">
    <name type="scientific">Bradyrhizobium yuanmingense</name>
    <dbReference type="NCBI Taxonomy" id="108015"/>
    <lineage>
        <taxon>Bacteria</taxon>
        <taxon>Pseudomonadati</taxon>
        <taxon>Pseudomonadota</taxon>
        <taxon>Alphaproteobacteria</taxon>
        <taxon>Hyphomicrobiales</taxon>
        <taxon>Nitrobacteraceae</taxon>
        <taxon>Bradyrhizobium</taxon>
    </lineage>
</organism>
<dbReference type="Proteomes" id="UP000183174">
    <property type="component" value="Unassembled WGS sequence"/>
</dbReference>
<protein>
    <submittedName>
        <fullName evidence="1">Uncharacterized protein</fullName>
    </submittedName>
</protein>
<dbReference type="RefSeq" id="WP_036031275.1">
    <property type="nucleotide sequence ID" value="NZ_FMAE01000013.1"/>
</dbReference>
<dbReference type="AlphaFoldDB" id="A0A1C3XEV2"/>
<reference evidence="1 2" key="1">
    <citation type="submission" date="2016-08" db="EMBL/GenBank/DDBJ databases">
        <authorList>
            <person name="Seilhamer J.J."/>
        </authorList>
    </citation>
    <scope>NUCLEOTIDE SEQUENCE [LARGE SCALE GENOMIC DNA]</scope>
    <source>
        <strain evidence="1 2">CCBAU 10071</strain>
    </source>
</reference>